<comment type="caution">
    <text evidence="1">The sequence shown here is derived from an EMBL/GenBank/DDBJ whole genome shotgun (WGS) entry which is preliminary data.</text>
</comment>
<gene>
    <name evidence="1" type="ORF">N7456_013014</name>
</gene>
<dbReference type="OrthoDB" id="1577640at2759"/>
<sequence>MEANPDGPGEKCTLSNLKEVPLSGDDNLCWRGLFDSAIIAVGPEIKGKPLQNIRGLELDFNVMLQLSAVEYPVMVGSGLVLIGYSTALIPIRRTNDGMIMWHLEVAKNDFQIKIADIEAIKDPKTWLRVEDLNELRSHRGLLGWCSASDVLLGTNRLATDVTWSNAKIKATSWHWKGANLQLLAQSATPLQIGGQAGMSFDRTINTIQFSPSGNYLKCLRSSALVPIILYDVTAKRAWFVSLLSVLHHMLLVYCDSIDKPLRGAKAPIATSDGSNSSLEALSCSGGKTVERSGQDSLTIRELIMGFSVNLSKASLQKPKKSTIYGYEFMDIVMDSTRSELKKTTLEKEGLAWTSLLNEVNCLFCSNLGEAIVGRVEFDDFPLCNTLPPSLDYMAASVQSLKALSKRHGGHIDGEASWLSQSCYLQLTGSPFQSHHGHANSCWENVEFLQEIQTSQPANKTRHQSLDKYLSGALVFGKAVRTKAERLHDFRESQVDVDSVVEEKSFKKHIMLVRSE</sequence>
<accession>A0A9W9EKQ5</accession>
<evidence type="ECO:0000313" key="2">
    <source>
        <dbReference type="Proteomes" id="UP001149165"/>
    </source>
</evidence>
<evidence type="ECO:0000313" key="1">
    <source>
        <dbReference type="EMBL" id="KAJ5083587.1"/>
    </source>
</evidence>
<protein>
    <submittedName>
        <fullName evidence="1">Uncharacterized protein</fullName>
    </submittedName>
</protein>
<dbReference type="EMBL" id="JAPQKH010000008">
    <property type="protein sequence ID" value="KAJ5083587.1"/>
    <property type="molecule type" value="Genomic_DNA"/>
</dbReference>
<dbReference type="AlphaFoldDB" id="A0A9W9EKQ5"/>
<keyword evidence="2" id="KW-1185">Reference proteome</keyword>
<organism evidence="1 2">
    <name type="scientific">Penicillium angulare</name>
    <dbReference type="NCBI Taxonomy" id="116970"/>
    <lineage>
        <taxon>Eukaryota</taxon>
        <taxon>Fungi</taxon>
        <taxon>Dikarya</taxon>
        <taxon>Ascomycota</taxon>
        <taxon>Pezizomycotina</taxon>
        <taxon>Eurotiomycetes</taxon>
        <taxon>Eurotiomycetidae</taxon>
        <taxon>Eurotiales</taxon>
        <taxon>Aspergillaceae</taxon>
        <taxon>Penicillium</taxon>
    </lineage>
</organism>
<reference evidence="1" key="1">
    <citation type="submission" date="2022-11" db="EMBL/GenBank/DDBJ databases">
        <authorList>
            <person name="Petersen C."/>
        </authorList>
    </citation>
    <scope>NUCLEOTIDE SEQUENCE</scope>
    <source>
        <strain evidence="1">IBT 30069</strain>
    </source>
</reference>
<name>A0A9W9EKQ5_9EURO</name>
<dbReference type="Proteomes" id="UP001149165">
    <property type="component" value="Unassembled WGS sequence"/>
</dbReference>
<reference evidence="1" key="2">
    <citation type="journal article" date="2023" name="IMA Fungus">
        <title>Comparative genomic study of the Penicillium genus elucidates a diverse pangenome and 15 lateral gene transfer events.</title>
        <authorList>
            <person name="Petersen C."/>
            <person name="Sorensen T."/>
            <person name="Nielsen M.R."/>
            <person name="Sondergaard T.E."/>
            <person name="Sorensen J.L."/>
            <person name="Fitzpatrick D.A."/>
            <person name="Frisvad J.C."/>
            <person name="Nielsen K.L."/>
        </authorList>
    </citation>
    <scope>NUCLEOTIDE SEQUENCE</scope>
    <source>
        <strain evidence="1">IBT 30069</strain>
    </source>
</reference>
<proteinExistence type="predicted"/>